<gene>
    <name evidence="1" type="ORF">FLL45_00085</name>
</gene>
<proteinExistence type="predicted"/>
<dbReference type="PROSITE" id="PS51257">
    <property type="entry name" value="PROKAR_LIPOPROTEIN"/>
    <property type="match status" value="1"/>
</dbReference>
<evidence type="ECO:0000313" key="1">
    <source>
        <dbReference type="EMBL" id="TQV76402.1"/>
    </source>
</evidence>
<keyword evidence="2" id="KW-1185">Reference proteome</keyword>
<dbReference type="OrthoDB" id="7059556at2"/>
<protein>
    <recommendedName>
        <fullName evidence="3">Lipoprotein</fullName>
    </recommendedName>
</protein>
<dbReference type="EMBL" id="VIKR01000001">
    <property type="protein sequence ID" value="TQV76402.1"/>
    <property type="molecule type" value="Genomic_DNA"/>
</dbReference>
<reference evidence="1 2" key="1">
    <citation type="submission" date="2019-06" db="EMBL/GenBank/DDBJ databases">
        <title>Draft genome of Aliikangiella marina GYP-15.</title>
        <authorList>
            <person name="Wang G."/>
        </authorList>
    </citation>
    <scope>NUCLEOTIDE SEQUENCE [LARGE SCALE GENOMIC DNA]</scope>
    <source>
        <strain evidence="1 2">GYP-15</strain>
    </source>
</reference>
<sequence length="186" mass="21641">MKGVFLLFALLLTTACKNNPVSETNQSQLNDYEILLSALVDDNKKRFTYTDAEGNQKFDELKEFKALESIYIKNIEMKDANGQLSEKNLKAIMFFAFYAKERNSAAFQEYLATDLLPLYLKNRKAFLVVLEQSPFLIDANCSRLNAYFSFEDQQKINRNDFLQDNQPIFSRELTPENSNRCLKHFN</sequence>
<name>A0A545TGP3_9GAMM</name>
<comment type="caution">
    <text evidence="1">The sequence shown here is derived from an EMBL/GenBank/DDBJ whole genome shotgun (WGS) entry which is preliminary data.</text>
</comment>
<dbReference type="Proteomes" id="UP000317839">
    <property type="component" value="Unassembled WGS sequence"/>
</dbReference>
<organism evidence="1 2">
    <name type="scientific">Aliikangiella marina</name>
    <dbReference type="NCBI Taxonomy" id="1712262"/>
    <lineage>
        <taxon>Bacteria</taxon>
        <taxon>Pseudomonadati</taxon>
        <taxon>Pseudomonadota</taxon>
        <taxon>Gammaproteobacteria</taxon>
        <taxon>Oceanospirillales</taxon>
        <taxon>Pleioneaceae</taxon>
        <taxon>Aliikangiella</taxon>
    </lineage>
</organism>
<accession>A0A545TGP3</accession>
<dbReference type="AlphaFoldDB" id="A0A545TGP3"/>
<dbReference type="RefSeq" id="WP_142887763.1">
    <property type="nucleotide sequence ID" value="NZ_VIKR01000001.1"/>
</dbReference>
<evidence type="ECO:0008006" key="3">
    <source>
        <dbReference type="Google" id="ProtNLM"/>
    </source>
</evidence>
<evidence type="ECO:0000313" key="2">
    <source>
        <dbReference type="Proteomes" id="UP000317839"/>
    </source>
</evidence>